<dbReference type="FunCoup" id="C5DM70">
    <property type="interactions" value="278"/>
</dbReference>
<dbReference type="GO" id="GO:0016592">
    <property type="term" value="C:mediator complex"/>
    <property type="evidence" value="ECO:0007669"/>
    <property type="project" value="InterPro"/>
</dbReference>
<proteinExistence type="inferred from homology"/>
<dbReference type="GO" id="GO:0006357">
    <property type="term" value="P:regulation of transcription by RNA polymerase II"/>
    <property type="evidence" value="ECO:0007669"/>
    <property type="project" value="InterPro"/>
</dbReference>
<sequence>MHSTVIFSEKATPASITEFHDILSNDLVSIKEKWSFEFKTYRLTVKNLPQGSSKLMHVITFTNRDNQSVIIKNNSAIVTSPATEGVQPSLTLNGCSAGTLDTFDNLLASKLSNLWTQRQNIKGDFGSTFKTTELTVRATNVFSYGGFKGLLIELECEDDVSDGEFEQRVMKIRHLLDDMLTGEYRVCSASMDPKNRNLICDLAFQYVKVLEV</sequence>
<dbReference type="HOGENOM" id="CLU_065844_1_0_1"/>
<accession>C5DM70</accession>
<dbReference type="Gene3D" id="3.30.310.180">
    <property type="match status" value="2"/>
</dbReference>
<dbReference type="OMA" id="WTQRQSI"/>
<comment type="similarity">
    <text evidence="2 4">Belongs to the Mediator complex subunit 20 family.</text>
</comment>
<reference evidence="6 7" key="1">
    <citation type="journal article" date="2009" name="Genome Res.">
        <title>Comparative genomics of protoploid Saccharomycetaceae.</title>
        <authorList>
            <consortium name="The Genolevures Consortium"/>
            <person name="Souciet J.-L."/>
            <person name="Dujon B."/>
            <person name="Gaillardin C."/>
            <person name="Johnston M."/>
            <person name="Baret P.V."/>
            <person name="Cliften P."/>
            <person name="Sherman D.J."/>
            <person name="Weissenbach J."/>
            <person name="Westhof E."/>
            <person name="Wincker P."/>
            <person name="Jubin C."/>
            <person name="Poulain J."/>
            <person name="Barbe V."/>
            <person name="Segurens B."/>
            <person name="Artiguenave F."/>
            <person name="Anthouard V."/>
            <person name="Vacherie B."/>
            <person name="Val M.-E."/>
            <person name="Fulton R.S."/>
            <person name="Minx P."/>
            <person name="Wilson R."/>
            <person name="Durrens P."/>
            <person name="Jean G."/>
            <person name="Marck C."/>
            <person name="Martin T."/>
            <person name="Nikolski M."/>
            <person name="Rolland T."/>
            <person name="Seret M.-L."/>
            <person name="Casaregola S."/>
            <person name="Despons L."/>
            <person name="Fairhead C."/>
            <person name="Fischer G."/>
            <person name="Lafontaine I."/>
            <person name="Leh V."/>
            <person name="Lemaire M."/>
            <person name="de Montigny J."/>
            <person name="Neuveglise C."/>
            <person name="Thierry A."/>
            <person name="Blanc-Lenfle I."/>
            <person name="Bleykasten C."/>
            <person name="Diffels J."/>
            <person name="Fritsch E."/>
            <person name="Frangeul L."/>
            <person name="Goeffon A."/>
            <person name="Jauniaux N."/>
            <person name="Kachouri-Lafond R."/>
            <person name="Payen C."/>
            <person name="Potier S."/>
            <person name="Pribylova L."/>
            <person name="Ozanne C."/>
            <person name="Richard G.-F."/>
            <person name="Sacerdot C."/>
            <person name="Straub M.-L."/>
            <person name="Talla E."/>
        </authorList>
    </citation>
    <scope>NUCLEOTIDE SEQUENCE [LARGE SCALE GENOMIC DNA]</scope>
    <source>
        <strain evidence="7">ATCC 56472 / CBS 6340 / NRRL Y-8284</strain>
    </source>
</reference>
<dbReference type="Proteomes" id="UP000002036">
    <property type="component" value="Chromosome G"/>
</dbReference>
<dbReference type="InterPro" id="IPR000082">
    <property type="entry name" value="SEA_dom"/>
</dbReference>
<comment type="subunit">
    <text evidence="4">Component of the Mediator complex.</text>
</comment>
<protein>
    <recommendedName>
        <fullName evidence="4">Mediator of RNA polymerase II transcription subunit 20</fullName>
    </recommendedName>
    <alternativeName>
        <fullName evidence="4">Mediator complex subunit 20</fullName>
    </alternativeName>
</protein>
<evidence type="ECO:0000256" key="3">
    <source>
        <dbReference type="ARBA" id="ARBA00023242"/>
    </source>
</evidence>
<evidence type="ECO:0000313" key="7">
    <source>
        <dbReference type="Proteomes" id="UP000002036"/>
    </source>
</evidence>
<evidence type="ECO:0000313" key="6">
    <source>
        <dbReference type="EMBL" id="CAR24881.1"/>
    </source>
</evidence>
<dbReference type="InParanoid" id="C5DM70"/>
<organism evidence="6 7">
    <name type="scientific">Lachancea thermotolerans (strain ATCC 56472 / CBS 6340 / NRRL Y-8284)</name>
    <name type="common">Yeast</name>
    <name type="synonym">Kluyveromyces thermotolerans</name>
    <dbReference type="NCBI Taxonomy" id="559295"/>
    <lineage>
        <taxon>Eukaryota</taxon>
        <taxon>Fungi</taxon>
        <taxon>Dikarya</taxon>
        <taxon>Ascomycota</taxon>
        <taxon>Saccharomycotina</taxon>
        <taxon>Saccharomycetes</taxon>
        <taxon>Saccharomycetales</taxon>
        <taxon>Saccharomycetaceae</taxon>
        <taxon>Lachancea</taxon>
    </lineage>
</organism>
<gene>
    <name evidence="4" type="primary">MED20</name>
    <name evidence="6" type="ordered locus">KLTH0G06446g</name>
</gene>
<keyword evidence="3 4" id="KW-0539">Nucleus</keyword>
<comment type="subcellular location">
    <subcellularLocation>
        <location evidence="1 4">Nucleus</location>
    </subcellularLocation>
</comment>
<dbReference type="OrthoDB" id="1854899at2759"/>
<evidence type="ECO:0000256" key="4">
    <source>
        <dbReference type="RuleBase" id="RU364152"/>
    </source>
</evidence>
<dbReference type="KEGG" id="lth:KLTH0G06446g"/>
<dbReference type="STRING" id="559295.C5DM70"/>
<dbReference type="eggNOG" id="ENOG502RXMU">
    <property type="taxonomic scope" value="Eukaryota"/>
</dbReference>
<comment type="function">
    <text evidence="4">Component of the Mediator complex, a coactivator involved in the regulated transcription of nearly all RNA polymerase II-dependent genes. Mediator functions as a bridge to convey information from gene-specific regulatory proteins to the basal RNA polymerase II transcription machinery. Mediator is recruited to promoters by direct interactions with regulatory proteins and serves as a scaffold for the assembly of a functional preinitiation complex with RNA polymerase II and the general transcription factors.</text>
</comment>
<keyword evidence="4" id="KW-0805">Transcription regulation</keyword>
<evidence type="ECO:0000256" key="2">
    <source>
        <dbReference type="ARBA" id="ARBA00010743"/>
    </source>
</evidence>
<keyword evidence="7" id="KW-1185">Reference proteome</keyword>
<evidence type="ECO:0000256" key="1">
    <source>
        <dbReference type="ARBA" id="ARBA00004123"/>
    </source>
</evidence>
<dbReference type="InterPro" id="IPR013921">
    <property type="entry name" value="Mediator_Med20"/>
</dbReference>
<feature type="domain" description="SEA" evidence="5">
    <location>
        <begin position="1"/>
        <end position="50"/>
    </location>
</feature>
<evidence type="ECO:0000259" key="5">
    <source>
        <dbReference type="PROSITE" id="PS50024"/>
    </source>
</evidence>
<dbReference type="GO" id="GO:0003712">
    <property type="term" value="F:transcription coregulator activity"/>
    <property type="evidence" value="ECO:0007669"/>
    <property type="project" value="InterPro"/>
</dbReference>
<name>C5DM70_LACTC</name>
<dbReference type="Pfam" id="PF08612">
    <property type="entry name" value="Med20"/>
    <property type="match status" value="1"/>
</dbReference>
<dbReference type="PROSITE" id="PS50024">
    <property type="entry name" value="SEA"/>
    <property type="match status" value="1"/>
</dbReference>
<dbReference type="EMBL" id="CU928171">
    <property type="protein sequence ID" value="CAR24881.1"/>
    <property type="molecule type" value="Genomic_DNA"/>
</dbReference>
<dbReference type="AlphaFoldDB" id="C5DM70"/>
<keyword evidence="4" id="KW-0804">Transcription</keyword>
<keyword evidence="4" id="KW-0010">Activator</keyword>